<name>A0ABU0I425_9HYPH</name>
<dbReference type="PRINTS" id="PR00260">
    <property type="entry name" value="CHEMTRNSDUCR"/>
</dbReference>
<evidence type="ECO:0000256" key="1">
    <source>
        <dbReference type="ARBA" id="ARBA00023224"/>
    </source>
</evidence>
<accession>A0ABU0I425</accession>
<dbReference type="SMART" id="SM00283">
    <property type="entry name" value="MA"/>
    <property type="match status" value="1"/>
</dbReference>
<evidence type="ECO:0000256" key="2">
    <source>
        <dbReference type="ARBA" id="ARBA00029447"/>
    </source>
</evidence>
<feature type="domain" description="Methyl-accepting transducer" evidence="6">
    <location>
        <begin position="73"/>
        <end position="309"/>
    </location>
</feature>
<keyword evidence="8" id="KW-1185">Reference proteome</keyword>
<comment type="caution">
    <text evidence="7">The sequence shown here is derived from an EMBL/GenBank/DDBJ whole genome shotgun (WGS) entry which is preliminary data.</text>
</comment>
<comment type="similarity">
    <text evidence="2">Belongs to the methyl-accepting chemotaxis (MCP) protein family.</text>
</comment>
<dbReference type="PANTHER" id="PTHR32089">
    <property type="entry name" value="METHYL-ACCEPTING CHEMOTAXIS PROTEIN MCPB"/>
    <property type="match status" value="1"/>
</dbReference>
<keyword evidence="4" id="KW-0175">Coiled coil</keyword>
<proteinExistence type="inferred from homology"/>
<evidence type="ECO:0000256" key="4">
    <source>
        <dbReference type="SAM" id="Coils"/>
    </source>
</evidence>
<dbReference type="Proteomes" id="UP001231124">
    <property type="component" value="Unassembled WGS sequence"/>
</dbReference>
<keyword evidence="1 3" id="KW-0807">Transducer</keyword>
<evidence type="ECO:0000256" key="5">
    <source>
        <dbReference type="SAM" id="MobiDB-lite"/>
    </source>
</evidence>
<dbReference type="SUPFAM" id="SSF58104">
    <property type="entry name" value="Methyl-accepting chemotaxis protein (MCP) signaling domain"/>
    <property type="match status" value="1"/>
</dbReference>
<dbReference type="InterPro" id="IPR004089">
    <property type="entry name" value="MCPsignal_dom"/>
</dbReference>
<dbReference type="EMBL" id="JAUSVP010000010">
    <property type="protein sequence ID" value="MDQ0448827.1"/>
    <property type="molecule type" value="Genomic_DNA"/>
</dbReference>
<dbReference type="InterPro" id="IPR004090">
    <property type="entry name" value="Chemotax_Me-accpt_rcpt"/>
</dbReference>
<dbReference type="Gene3D" id="1.10.287.950">
    <property type="entry name" value="Methyl-accepting chemotaxis protein"/>
    <property type="match status" value="1"/>
</dbReference>
<dbReference type="RefSeq" id="WP_238201905.1">
    <property type="nucleotide sequence ID" value="NZ_BPQE01000006.1"/>
</dbReference>
<dbReference type="PROSITE" id="PS50111">
    <property type="entry name" value="CHEMOTAXIS_TRANSDUC_2"/>
    <property type="match status" value="1"/>
</dbReference>
<evidence type="ECO:0000313" key="8">
    <source>
        <dbReference type="Proteomes" id="UP001231124"/>
    </source>
</evidence>
<sequence length="455" mass="47351">MFSLKSRQASSPSETRTSSPAVDHDRARLLAAMEQLAHCQDLDLDDLPDGIVGQALSKIQQARATQLNKGRLQLAAVAKEASEAAINIGWTTYDVGDIAQSTGTAASAIEEMAASMNEVAENSQSAGRSADSAQASMQACTNDVRQAREAMQAIELRTHQIDERLSVLQAAVSEIGSMAGTIAAISGQTNLLALNATIEAARAGEAGKGFAVVAAEVKALSGQTAKSTEQIRAGLMTLQAEMEHIAKAVAESRAAVERGGVVVASLGAQVEDAGSQIARSNEMGQALATALEQQRAATSEISRSVNGIAEKAAKTRTEIDAITKRLLKAEAMAQAGLSEAGGNATATELSRLAADLGVWKRTLASVLLGATTPERSLAISRELAARKAVEALRHDPKADQGAVQRFLDAEAKARAEAGRMIDALTAQNWDVGTPAYRAAGAAMKDMLSAAGDLLR</sequence>
<reference evidence="7 8" key="1">
    <citation type="submission" date="2023-07" db="EMBL/GenBank/DDBJ databases">
        <title>Genomic Encyclopedia of Type Strains, Phase IV (KMG-IV): sequencing the most valuable type-strain genomes for metagenomic binning, comparative biology and taxonomic classification.</title>
        <authorList>
            <person name="Goeker M."/>
        </authorList>
    </citation>
    <scope>NUCLEOTIDE SEQUENCE [LARGE SCALE GENOMIC DNA]</scope>
    <source>
        <strain evidence="7 8">DSM 19013</strain>
    </source>
</reference>
<protein>
    <submittedName>
        <fullName evidence="7">Methyl-accepting chemotaxis protein</fullName>
    </submittedName>
</protein>
<dbReference type="Pfam" id="PF00015">
    <property type="entry name" value="MCPsignal"/>
    <property type="match status" value="1"/>
</dbReference>
<evidence type="ECO:0000256" key="3">
    <source>
        <dbReference type="PROSITE-ProRule" id="PRU00284"/>
    </source>
</evidence>
<evidence type="ECO:0000259" key="6">
    <source>
        <dbReference type="PROSITE" id="PS50111"/>
    </source>
</evidence>
<feature type="compositionally biased region" description="Polar residues" evidence="5">
    <location>
        <begin position="1"/>
        <end position="20"/>
    </location>
</feature>
<evidence type="ECO:0000313" key="7">
    <source>
        <dbReference type="EMBL" id="MDQ0448827.1"/>
    </source>
</evidence>
<dbReference type="PANTHER" id="PTHR32089:SF112">
    <property type="entry name" value="LYSOZYME-LIKE PROTEIN-RELATED"/>
    <property type="match status" value="1"/>
</dbReference>
<gene>
    <name evidence="7" type="ORF">QO012_003339</name>
</gene>
<feature type="coiled-coil region" evidence="4">
    <location>
        <begin position="130"/>
        <end position="157"/>
    </location>
</feature>
<feature type="region of interest" description="Disordered" evidence="5">
    <location>
        <begin position="1"/>
        <end position="23"/>
    </location>
</feature>
<organism evidence="7 8">
    <name type="scientific">Methylobacterium aerolatum</name>
    <dbReference type="NCBI Taxonomy" id="418708"/>
    <lineage>
        <taxon>Bacteria</taxon>
        <taxon>Pseudomonadati</taxon>
        <taxon>Pseudomonadota</taxon>
        <taxon>Alphaproteobacteria</taxon>
        <taxon>Hyphomicrobiales</taxon>
        <taxon>Methylobacteriaceae</taxon>
        <taxon>Methylobacterium</taxon>
    </lineage>
</organism>